<dbReference type="NCBIfam" id="TIGR04123">
    <property type="entry name" value="P_estr_lig_assc"/>
    <property type="match status" value="1"/>
</dbReference>
<feature type="domain" description="Calcineurin-like phosphoesterase" evidence="1">
    <location>
        <begin position="36"/>
        <end position="129"/>
    </location>
</feature>
<gene>
    <name evidence="2" type="primary">pdeM</name>
    <name evidence="2" type="ORF">DX908_10300</name>
</gene>
<dbReference type="Pfam" id="PF00149">
    <property type="entry name" value="Metallophos"/>
    <property type="match status" value="1"/>
</dbReference>
<dbReference type="InterPro" id="IPR026336">
    <property type="entry name" value="PdeM-like"/>
</dbReference>
<dbReference type="InParanoid" id="A0A371RJJ4"/>
<keyword evidence="2" id="KW-0378">Hydrolase</keyword>
<sequence>MPTRSNQWPGACHWRLSGTDVWLDASGAMFVPAASLLVVSDLHFEKGSHYAERGQMIPPYDTRATLKAVEAAIRKYRPRTVLSLGDTFHDGRAEARMMAEDRQKLIALCEAQDWIFVLGNHDPLPPKAFRGRAVEEISAGGLHFTHEPEGAGWHVAGHLHPCALAVSEGRGFRRSCFISDGTRMILPSMGAYTGGLNVLDEAFAPAFPDGFDVFLRSGPRVFRVPVSSLRADNQPVRGWRLGARA</sequence>
<evidence type="ECO:0000313" key="3">
    <source>
        <dbReference type="Proteomes" id="UP000264589"/>
    </source>
</evidence>
<protein>
    <submittedName>
        <fullName evidence="2">Ligase-associated DNA damage response endonuclease PdeM</fullName>
        <ecNumber evidence="2">3.1.-.-</ecNumber>
    </submittedName>
</protein>
<keyword evidence="2" id="KW-0436">Ligase</keyword>
<keyword evidence="2" id="KW-0255">Endonuclease</keyword>
<dbReference type="PANTHER" id="PTHR39323:SF1">
    <property type="entry name" value="BLR1149 PROTEIN"/>
    <property type="match status" value="1"/>
</dbReference>
<accession>A0A371RJJ4</accession>
<keyword evidence="3" id="KW-1185">Reference proteome</keyword>
<dbReference type="RefSeq" id="WP_116392256.1">
    <property type="nucleotide sequence ID" value="NZ_QUQO01000001.1"/>
</dbReference>
<dbReference type="Proteomes" id="UP000264589">
    <property type="component" value="Unassembled WGS sequence"/>
</dbReference>
<proteinExistence type="predicted"/>
<evidence type="ECO:0000313" key="2">
    <source>
        <dbReference type="EMBL" id="RFB05622.1"/>
    </source>
</evidence>
<dbReference type="InterPro" id="IPR004843">
    <property type="entry name" value="Calcineurin-like_PHP"/>
</dbReference>
<name>A0A371RJJ4_9PROT</name>
<dbReference type="SUPFAM" id="SSF56300">
    <property type="entry name" value="Metallo-dependent phosphatases"/>
    <property type="match status" value="1"/>
</dbReference>
<dbReference type="EC" id="3.1.-.-" evidence="2"/>
<dbReference type="GO" id="GO:0016787">
    <property type="term" value="F:hydrolase activity"/>
    <property type="evidence" value="ECO:0007669"/>
    <property type="project" value="UniProtKB-KW"/>
</dbReference>
<evidence type="ECO:0000259" key="1">
    <source>
        <dbReference type="Pfam" id="PF00149"/>
    </source>
</evidence>
<dbReference type="Gene3D" id="3.60.21.10">
    <property type="match status" value="1"/>
</dbReference>
<comment type="caution">
    <text evidence="2">The sequence shown here is derived from an EMBL/GenBank/DDBJ whole genome shotgun (WGS) entry which is preliminary data.</text>
</comment>
<organism evidence="2 3">
    <name type="scientific">Parvularcula marina</name>
    <dbReference type="NCBI Taxonomy" id="2292771"/>
    <lineage>
        <taxon>Bacteria</taxon>
        <taxon>Pseudomonadati</taxon>
        <taxon>Pseudomonadota</taxon>
        <taxon>Alphaproteobacteria</taxon>
        <taxon>Parvularculales</taxon>
        <taxon>Parvularculaceae</taxon>
        <taxon>Parvularcula</taxon>
    </lineage>
</organism>
<dbReference type="InterPro" id="IPR029052">
    <property type="entry name" value="Metallo-depent_PP-like"/>
</dbReference>
<keyword evidence="2" id="KW-0540">Nuclease</keyword>
<reference evidence="2 3" key="1">
    <citation type="submission" date="2018-08" db="EMBL/GenBank/DDBJ databases">
        <title>Parvularcula sp. SM1705, isolated from surface water of the South Sea China.</title>
        <authorList>
            <person name="Sun L."/>
        </authorList>
    </citation>
    <scope>NUCLEOTIDE SEQUENCE [LARGE SCALE GENOMIC DNA]</scope>
    <source>
        <strain evidence="2 3">SM1705</strain>
    </source>
</reference>
<dbReference type="OrthoDB" id="9795838at2"/>
<dbReference type="PANTHER" id="PTHR39323">
    <property type="entry name" value="BLR1149 PROTEIN"/>
    <property type="match status" value="1"/>
</dbReference>
<dbReference type="GO" id="GO:0004519">
    <property type="term" value="F:endonuclease activity"/>
    <property type="evidence" value="ECO:0007669"/>
    <property type="project" value="UniProtKB-KW"/>
</dbReference>
<dbReference type="EMBL" id="QUQO01000001">
    <property type="protein sequence ID" value="RFB05622.1"/>
    <property type="molecule type" value="Genomic_DNA"/>
</dbReference>
<dbReference type="AlphaFoldDB" id="A0A371RJJ4"/>
<dbReference type="GO" id="GO:0016874">
    <property type="term" value="F:ligase activity"/>
    <property type="evidence" value="ECO:0007669"/>
    <property type="project" value="UniProtKB-KW"/>
</dbReference>